<dbReference type="InterPro" id="IPR001452">
    <property type="entry name" value="SH3_domain"/>
</dbReference>
<dbReference type="PANTHER" id="PTHR22692:SF33">
    <property type="entry name" value="MYOSIN"/>
    <property type="match status" value="1"/>
</dbReference>
<comment type="subcellular location">
    <subcellularLocation>
        <location evidence="1">Cytoplasm</location>
    </subcellularLocation>
</comment>
<dbReference type="GO" id="GO:0120025">
    <property type="term" value="C:plasma membrane bounded cell projection"/>
    <property type="evidence" value="ECO:0007669"/>
    <property type="project" value="UniProtKB-ARBA"/>
</dbReference>
<evidence type="ECO:0000256" key="3">
    <source>
        <dbReference type="ARBA" id="ARBA00022443"/>
    </source>
</evidence>
<feature type="domain" description="MyTH4" evidence="14">
    <location>
        <begin position="981"/>
        <end position="1129"/>
    </location>
</feature>
<dbReference type="Pfam" id="PF02174">
    <property type="entry name" value="IRS"/>
    <property type="match status" value="1"/>
</dbReference>
<feature type="domain" description="FERM" evidence="13">
    <location>
        <begin position="1135"/>
        <end position="1438"/>
    </location>
</feature>
<dbReference type="Pfam" id="PF00784">
    <property type="entry name" value="MyTH4"/>
    <property type="match status" value="2"/>
</dbReference>
<dbReference type="InterPro" id="IPR027417">
    <property type="entry name" value="P-loop_NTPase"/>
</dbReference>
<dbReference type="GO" id="GO:0003779">
    <property type="term" value="F:actin binding"/>
    <property type="evidence" value="ECO:0007669"/>
    <property type="project" value="UniProtKB-KW"/>
</dbReference>
<protein>
    <submittedName>
        <fullName evidence="16">Uncharacterized protein</fullName>
    </submittedName>
</protein>
<feature type="domain" description="FERM" evidence="13">
    <location>
        <begin position="536"/>
        <end position="846"/>
    </location>
</feature>
<sequence>MMETAKIRQAGYPIRYNYKQFIDRFRNLAANIPPSSKGNCRENTLKICQTVFLKGEDFQMGHTKLFLRHQDNEFLEKVRAEILAKYILVLQKSIRGWILRRRFLKLREAAVVFQKYWRARGYRQRYLIIRNGHQRLQSRIKGRQLFYVYIKLKEMVIQLQAMCQGYLKRNKSQFGKIFKAVQQRRIDEITLKAAGDKNYKYVAEELMKDRLAELNREYESKIKPEDESSSKIVGNLFEFLDQHSESASPVDIKETNIFLEQMDKPTSDVAVEVQREDLSQYNFKKFAAIYFVRNIKPQYSKKPLREPLLDLPTPDDVIAAHALFITILRFMGDYPEPKYENSLRIKEPVMSNLRQTIGRSFVNRKEYREILKHEQEIVTMDKVKRQKLISMTLKRKHKLLEDLREGLVEDTFAPETYTNWINNMRTSNLEKIHFIIGHGILRTELRDEIFCQICKQLTSNPSKVSHARGWILLSLCISCFPPSTIFINYLRAFIQSGPPGYSPFCEKKLERTFKNGARTEPPSWLELMASKNKEDINIQVTFMDGNDESFIVDSATTAKELCQNVYEKLTLKDTFGFSLMISIHDKVMSLGNGSAHIMDAISQCEQYAKELGYQEKNANWKLYFRKEIFTPWFNDVEDAVAINLIYHQIIRGLKYGEYKCKSDGDLATLIATQCYINNKDQPINKISHNRIADYLPTNLLKTENKDVDEWKHKIEQAFSLLSCVKKKLPVEQAKESIVQYAKISWPILFSKFFEASQKSGPQLNQKNIIMAINNTGIYMINDQEEILLELSFAEVSSVTFEHINHPILQRLHLSTIRKDEYDFDTPEADEITYLIQEFIDGLKNLSKYAVAVQDYRHATNAATFLTFHKGDLITLQNVTGQDLMNSSWGYGECNNICGDFPTEYVHILPCINRPHQNILKAFKREGVVKKNATVQEISTVKMHTLASYAGEHFRTSRRITERRKSVLVAARRDSKQELWKFSNEPMYQPLLQKLLSDDELSKKACLCFTAILKYMDDLPAPKAKYLHEYTDEIFTPPLESEMLRDEIYCQIMKQLTYNTSLKSEDKGWELMYLVTGLFVPSQSLYEELIKFLKTRTHPFVESCLMRLQRTLKIGPRKYAPYSIEVEAIQQRSLQIFHRIYFPNDTDEDFEVDSMTRASDLCRSIARRFDLQSTDGYSLIIYSLEKVLSIPDDNFFYDFLHEIMDWFRKDTPTPNSAAPLQVKYQVFFMKKIWINAIPGNDKHADEIFHFNQELPKYLQGFHKYKQQDAIKLAALLTRIKSHQINNNPNNINESFLETILPKDLIKSNKLKAWKQMIIPIYNAEQSIPECKAEFLKIVSQWPTYGSTFFEVKQSSKNKYPGKIVVAINKKGVNIIHPDTKDVLEIFEYPELSNWCSGNKFFQLNAGNYINGTKLLFETSQGYKMDDLVTSYTNYLKEKML</sequence>
<keyword evidence="11" id="KW-0518">Myosin</keyword>
<dbReference type="InterPro" id="IPR000857">
    <property type="entry name" value="MyTH4_dom"/>
</dbReference>
<dbReference type="Pfam" id="PF21998">
    <property type="entry name" value="FERM_C1_MyoVII"/>
    <property type="match status" value="1"/>
</dbReference>
<dbReference type="InterPro" id="IPR041793">
    <property type="entry name" value="MyoVII_FERM_C1"/>
</dbReference>
<evidence type="ECO:0000259" key="12">
    <source>
        <dbReference type="PROSITE" id="PS50002"/>
    </source>
</evidence>
<dbReference type="InterPro" id="IPR011993">
    <property type="entry name" value="PH-like_dom_sf"/>
</dbReference>
<organism evidence="16 17">
    <name type="scientific">Cryptolaemus montrouzieri</name>
    <dbReference type="NCBI Taxonomy" id="559131"/>
    <lineage>
        <taxon>Eukaryota</taxon>
        <taxon>Metazoa</taxon>
        <taxon>Ecdysozoa</taxon>
        <taxon>Arthropoda</taxon>
        <taxon>Hexapoda</taxon>
        <taxon>Insecta</taxon>
        <taxon>Pterygota</taxon>
        <taxon>Neoptera</taxon>
        <taxon>Endopterygota</taxon>
        <taxon>Coleoptera</taxon>
        <taxon>Polyphaga</taxon>
        <taxon>Cucujiformia</taxon>
        <taxon>Coccinelloidea</taxon>
        <taxon>Coccinellidae</taxon>
        <taxon>Scymninae</taxon>
        <taxon>Scymnini</taxon>
        <taxon>Cryptolaemus</taxon>
    </lineage>
</organism>
<gene>
    <name evidence="16" type="ORF">HHI36_004763</name>
</gene>
<dbReference type="InterPro" id="IPR000299">
    <property type="entry name" value="FERM_domain"/>
</dbReference>
<evidence type="ECO:0000259" key="15">
    <source>
        <dbReference type="PROSITE" id="PS51456"/>
    </source>
</evidence>
<keyword evidence="6" id="KW-0547">Nucleotide-binding</keyword>
<evidence type="ECO:0000256" key="8">
    <source>
        <dbReference type="ARBA" id="ARBA00023175"/>
    </source>
</evidence>
<dbReference type="EMBL" id="JABFTP020000144">
    <property type="protein sequence ID" value="KAL3281555.1"/>
    <property type="molecule type" value="Genomic_DNA"/>
</dbReference>
<accession>A0ABD2NTQ5</accession>
<evidence type="ECO:0000256" key="5">
    <source>
        <dbReference type="ARBA" id="ARBA00022737"/>
    </source>
</evidence>
<evidence type="ECO:0000256" key="2">
    <source>
        <dbReference type="ARBA" id="ARBA00008314"/>
    </source>
</evidence>
<keyword evidence="9 11" id="KW-0009">Actin-binding</keyword>
<dbReference type="InterPro" id="IPR001609">
    <property type="entry name" value="Myosin_head_motor_dom-like"/>
</dbReference>
<dbReference type="GO" id="GO:0009887">
    <property type="term" value="P:animal organ morphogenesis"/>
    <property type="evidence" value="ECO:0007669"/>
    <property type="project" value="UniProtKB-ARBA"/>
</dbReference>
<keyword evidence="4" id="KW-0963">Cytoplasm</keyword>
<dbReference type="PROSITE" id="PS50002">
    <property type="entry name" value="SH3"/>
    <property type="match status" value="1"/>
</dbReference>
<dbReference type="GO" id="GO:0005737">
    <property type="term" value="C:cytoplasm"/>
    <property type="evidence" value="ECO:0007669"/>
    <property type="project" value="UniProtKB-SubCell"/>
</dbReference>
<dbReference type="Gene3D" id="1.20.5.4820">
    <property type="match status" value="1"/>
</dbReference>
<dbReference type="SMART" id="SM00015">
    <property type="entry name" value="IQ"/>
    <property type="match status" value="3"/>
</dbReference>
<keyword evidence="7" id="KW-0067">ATP-binding</keyword>
<dbReference type="Gene3D" id="1.25.40.530">
    <property type="entry name" value="MyTH4 domain"/>
    <property type="match status" value="2"/>
</dbReference>
<evidence type="ECO:0000259" key="13">
    <source>
        <dbReference type="PROSITE" id="PS50057"/>
    </source>
</evidence>
<dbReference type="InterPro" id="IPR002404">
    <property type="entry name" value="IRS_PTB"/>
</dbReference>
<dbReference type="PROSITE" id="PS50057">
    <property type="entry name" value="FERM_3"/>
    <property type="match status" value="2"/>
</dbReference>
<dbReference type="PANTHER" id="PTHR22692">
    <property type="entry name" value="MYOSIN VII, XV"/>
    <property type="match status" value="1"/>
</dbReference>
<dbReference type="SUPFAM" id="SSF47031">
    <property type="entry name" value="Second domain of FERM"/>
    <property type="match status" value="2"/>
</dbReference>
<dbReference type="PROSITE" id="PS51456">
    <property type="entry name" value="MYOSIN_MOTOR"/>
    <property type="match status" value="1"/>
</dbReference>
<dbReference type="SUPFAM" id="SSF50729">
    <property type="entry name" value="PH domain-like"/>
    <property type="match status" value="1"/>
</dbReference>
<dbReference type="InterPro" id="IPR029071">
    <property type="entry name" value="Ubiquitin-like_domsf"/>
</dbReference>
<dbReference type="PROSITE" id="PS50096">
    <property type="entry name" value="IQ"/>
    <property type="match status" value="1"/>
</dbReference>
<evidence type="ECO:0000256" key="1">
    <source>
        <dbReference type="ARBA" id="ARBA00004496"/>
    </source>
</evidence>
<feature type="domain" description="MyTH4" evidence="14">
    <location>
        <begin position="299"/>
        <end position="531"/>
    </location>
</feature>
<dbReference type="Gene3D" id="1.20.80.10">
    <property type="match status" value="2"/>
</dbReference>
<keyword evidence="17" id="KW-1185">Reference proteome</keyword>
<evidence type="ECO:0000313" key="16">
    <source>
        <dbReference type="EMBL" id="KAL3281555.1"/>
    </source>
</evidence>
<keyword evidence="5" id="KW-0677">Repeat</keyword>
<dbReference type="GO" id="GO:0071944">
    <property type="term" value="C:cell periphery"/>
    <property type="evidence" value="ECO:0007669"/>
    <property type="project" value="UniProtKB-ARBA"/>
</dbReference>
<dbReference type="PROSITE" id="PS51016">
    <property type="entry name" value="MYTH4"/>
    <property type="match status" value="2"/>
</dbReference>
<dbReference type="SUPFAM" id="SSF50044">
    <property type="entry name" value="SH3-domain"/>
    <property type="match status" value="1"/>
</dbReference>
<evidence type="ECO:0000256" key="6">
    <source>
        <dbReference type="ARBA" id="ARBA00022741"/>
    </source>
</evidence>
<dbReference type="Proteomes" id="UP001516400">
    <property type="component" value="Unassembled WGS sequence"/>
</dbReference>
<evidence type="ECO:0000256" key="10">
    <source>
        <dbReference type="PROSITE-ProRule" id="PRU00192"/>
    </source>
</evidence>
<dbReference type="Gene3D" id="2.30.29.30">
    <property type="entry name" value="Pleckstrin-homology domain (PH domain)/Phosphotyrosine-binding domain (PTB)"/>
    <property type="match status" value="2"/>
</dbReference>
<dbReference type="InterPro" id="IPR035963">
    <property type="entry name" value="FERM_2"/>
</dbReference>
<evidence type="ECO:0000256" key="4">
    <source>
        <dbReference type="ARBA" id="ARBA00022490"/>
    </source>
</evidence>
<keyword evidence="3 10" id="KW-0728">SH3 domain</keyword>
<comment type="similarity">
    <text evidence="2 11">Belongs to the TRAFAC class myosin-kinesin ATPase superfamily. Myosin family.</text>
</comment>
<dbReference type="InterPro" id="IPR038185">
    <property type="entry name" value="MyTH4_dom_sf"/>
</dbReference>
<reference evidence="16 17" key="1">
    <citation type="journal article" date="2021" name="BMC Biol.">
        <title>Horizontally acquired antibacterial genes associated with adaptive radiation of ladybird beetles.</title>
        <authorList>
            <person name="Li H.S."/>
            <person name="Tang X.F."/>
            <person name="Huang Y.H."/>
            <person name="Xu Z.Y."/>
            <person name="Chen M.L."/>
            <person name="Du X.Y."/>
            <person name="Qiu B.Y."/>
            <person name="Chen P.T."/>
            <person name="Zhang W."/>
            <person name="Slipinski A."/>
            <person name="Escalona H.E."/>
            <person name="Waterhouse R.M."/>
            <person name="Zwick A."/>
            <person name="Pang H."/>
        </authorList>
    </citation>
    <scope>NUCLEOTIDE SEQUENCE [LARGE SCALE GENOMIC DNA]</scope>
    <source>
        <strain evidence="16">SYSU2018</strain>
    </source>
</reference>
<dbReference type="SMART" id="SM00326">
    <property type="entry name" value="SH3"/>
    <property type="match status" value="1"/>
</dbReference>
<dbReference type="GO" id="GO:0005524">
    <property type="term" value="F:ATP binding"/>
    <property type="evidence" value="ECO:0007669"/>
    <property type="project" value="UniProtKB-KW"/>
</dbReference>
<name>A0ABD2NTQ5_9CUCU</name>
<dbReference type="SUPFAM" id="SSF52540">
    <property type="entry name" value="P-loop containing nucleoside triphosphate hydrolases"/>
    <property type="match status" value="1"/>
</dbReference>
<dbReference type="InterPro" id="IPR019748">
    <property type="entry name" value="FERM_central"/>
</dbReference>
<evidence type="ECO:0000313" key="17">
    <source>
        <dbReference type="Proteomes" id="UP001516400"/>
    </source>
</evidence>
<dbReference type="Pfam" id="PF21989">
    <property type="entry name" value="RA_2"/>
    <property type="match status" value="2"/>
</dbReference>
<evidence type="ECO:0000256" key="9">
    <source>
        <dbReference type="ARBA" id="ARBA00023203"/>
    </source>
</evidence>
<dbReference type="InterPro" id="IPR000048">
    <property type="entry name" value="IQ_motif_EF-hand-BS"/>
</dbReference>
<keyword evidence="8" id="KW-0505">Motor protein</keyword>
<dbReference type="SUPFAM" id="SSF54236">
    <property type="entry name" value="Ubiquitin-like"/>
    <property type="match status" value="2"/>
</dbReference>
<dbReference type="SMART" id="SM00139">
    <property type="entry name" value="MyTH4"/>
    <property type="match status" value="2"/>
</dbReference>
<dbReference type="CDD" id="cd17093">
    <property type="entry name" value="FERM2_F1_Myosin-VII"/>
    <property type="match status" value="1"/>
</dbReference>
<dbReference type="CDD" id="cd17092">
    <property type="entry name" value="FERM1_F1_Myosin-VII"/>
    <property type="match status" value="1"/>
</dbReference>
<comment type="caution">
    <text evidence="16">The sequence shown here is derived from an EMBL/GenBank/DDBJ whole genome shotgun (WGS) entry which is preliminary data.</text>
</comment>
<proteinExistence type="inferred from homology"/>
<evidence type="ECO:0000256" key="11">
    <source>
        <dbReference type="PROSITE-ProRule" id="PRU00782"/>
    </source>
</evidence>
<dbReference type="SMART" id="SM00295">
    <property type="entry name" value="B41"/>
    <property type="match status" value="2"/>
</dbReference>
<dbReference type="CDD" id="cd14473">
    <property type="entry name" value="FERM_B-lobe"/>
    <property type="match status" value="2"/>
</dbReference>
<dbReference type="Gene3D" id="2.30.30.40">
    <property type="entry name" value="SH3 Domains"/>
    <property type="match status" value="1"/>
</dbReference>
<dbReference type="Gene3D" id="3.10.20.90">
    <property type="entry name" value="Phosphatidylinositol 3-kinase Catalytic Subunit, Chain A, domain 1"/>
    <property type="match status" value="2"/>
</dbReference>
<dbReference type="InterPro" id="IPR019749">
    <property type="entry name" value="Band_41_domain"/>
</dbReference>
<dbReference type="InterPro" id="IPR051567">
    <property type="entry name" value="Unconventional_Myosin_ATPase"/>
</dbReference>
<feature type="domain" description="Myosin motor" evidence="15">
    <location>
        <begin position="1"/>
        <end position="80"/>
    </location>
</feature>
<evidence type="ECO:0000259" key="14">
    <source>
        <dbReference type="PROSITE" id="PS51016"/>
    </source>
</evidence>
<comment type="caution">
    <text evidence="11">Lacks conserved residue(s) required for the propagation of feature annotation.</text>
</comment>
<dbReference type="GO" id="GO:0030182">
    <property type="term" value="P:neuron differentiation"/>
    <property type="evidence" value="ECO:0007669"/>
    <property type="project" value="UniProtKB-ARBA"/>
</dbReference>
<dbReference type="InterPro" id="IPR014352">
    <property type="entry name" value="FERM/acyl-CoA-bd_prot_sf"/>
</dbReference>
<dbReference type="Pfam" id="PF00373">
    <property type="entry name" value="FERM_M"/>
    <property type="match status" value="1"/>
</dbReference>
<dbReference type="CDD" id="cd13198">
    <property type="entry name" value="FERM_C1_MyoVII"/>
    <property type="match status" value="1"/>
</dbReference>
<dbReference type="InterPro" id="IPR036028">
    <property type="entry name" value="SH3-like_dom_sf"/>
</dbReference>
<dbReference type="GO" id="GO:0016459">
    <property type="term" value="C:myosin complex"/>
    <property type="evidence" value="ECO:0007669"/>
    <property type="project" value="UniProtKB-KW"/>
</dbReference>
<evidence type="ECO:0000256" key="7">
    <source>
        <dbReference type="ARBA" id="ARBA00022840"/>
    </source>
</evidence>
<feature type="domain" description="SH3" evidence="12">
    <location>
        <begin position="844"/>
        <end position="910"/>
    </location>
</feature>